<accession>A0ACC3TFD8</accession>
<gene>
    <name evidence="1" type="ORF">V1517DRAFT_376163</name>
</gene>
<sequence length="413" mass="46047">MDAVCGDNDPLTGCASRSVAPIMISAVAKEKSRTPVGHGSVKSLDIDGLTRNSSATNHQSVAKTVGFTFGGAAPPMPVMESKDASCAPDKGIDANYNRALNFLKSNPPEGRLDVQLPRTKYLQLEKAFLKLYPESLELRYPSLSYDSFTETVTVVTCPGNIHESAALGLLNPMVADAEQYLSTHSLASRILDYGSTTTKNFEGEFEGSTKQPDGGVRYKYLDGNKVTVVLEAGFSEDYNSLCRSKDMWINGHGVNVYILLCLTEKPRFKNPTTEYGDIEDVKAAITLMESSMNETLGLNLSNNRHVQFLYRGHKWAGELKDVFIEIWRTGTSISSRYTKLFHLMRLFTSKNLWGPCAPLQEIALRRSSKKAEEEEEEEEEKVVVEEEEEEEVEGQEEKEDHEQGDEEEQEEDN</sequence>
<proteinExistence type="predicted"/>
<evidence type="ECO:0000313" key="2">
    <source>
        <dbReference type="Proteomes" id="UP001489719"/>
    </source>
</evidence>
<dbReference type="EMBL" id="MU970159">
    <property type="protein sequence ID" value="KAK9319824.1"/>
    <property type="molecule type" value="Genomic_DNA"/>
</dbReference>
<protein>
    <submittedName>
        <fullName evidence="1">Uncharacterized protein</fullName>
    </submittedName>
</protein>
<keyword evidence="2" id="KW-1185">Reference proteome</keyword>
<dbReference type="Proteomes" id="UP001489719">
    <property type="component" value="Unassembled WGS sequence"/>
</dbReference>
<name>A0ACC3TFD8_9ASCO</name>
<comment type="caution">
    <text evidence="1">The sequence shown here is derived from an EMBL/GenBank/DDBJ whole genome shotgun (WGS) entry which is preliminary data.</text>
</comment>
<reference evidence="2" key="1">
    <citation type="journal article" date="2024" name="Front. Bioeng. Biotechnol.">
        <title>Genome-scale model development and genomic sequencing of the oleaginous clade Lipomyces.</title>
        <authorList>
            <person name="Czajka J.J."/>
            <person name="Han Y."/>
            <person name="Kim J."/>
            <person name="Mondo S.J."/>
            <person name="Hofstad B.A."/>
            <person name="Robles A."/>
            <person name="Haridas S."/>
            <person name="Riley R."/>
            <person name="LaButti K."/>
            <person name="Pangilinan J."/>
            <person name="Andreopoulos W."/>
            <person name="Lipzen A."/>
            <person name="Yan J."/>
            <person name="Wang M."/>
            <person name="Ng V."/>
            <person name="Grigoriev I.V."/>
            <person name="Spatafora J.W."/>
            <person name="Magnuson J.K."/>
            <person name="Baker S.E."/>
            <person name="Pomraning K.R."/>
        </authorList>
    </citation>
    <scope>NUCLEOTIDE SEQUENCE [LARGE SCALE GENOMIC DNA]</scope>
    <source>
        <strain evidence="2">CBS 10300</strain>
    </source>
</reference>
<organism evidence="1 2">
    <name type="scientific">Lipomyces orientalis</name>
    <dbReference type="NCBI Taxonomy" id="1233043"/>
    <lineage>
        <taxon>Eukaryota</taxon>
        <taxon>Fungi</taxon>
        <taxon>Dikarya</taxon>
        <taxon>Ascomycota</taxon>
        <taxon>Saccharomycotina</taxon>
        <taxon>Lipomycetes</taxon>
        <taxon>Lipomycetales</taxon>
        <taxon>Lipomycetaceae</taxon>
        <taxon>Lipomyces</taxon>
    </lineage>
</organism>
<evidence type="ECO:0000313" key="1">
    <source>
        <dbReference type="EMBL" id="KAK9319824.1"/>
    </source>
</evidence>